<sequence length="278" mass="28318">MTRTLVAIGSAKGSPGTTTLALALAACWPSTGRQPRPLVVEADPSGGDVAARFGVPDSPGLVDLAAAARRSASPHVLRECMQILPGGVHVIAGPVGWQQAAGAVGVFAGNGARLLRAGMGSAGSVLLDVGRLQSETAALVGAADRLLLVTQGEAGALTHAAARAAGFRESGRTVELVVVGKSPYSPTEIGDVLGLRRVHRIPWDPRTAQTLKGRPALSRGRWRTSPFIRAVTALAAELASGETGDGAETTRDVNPMVGALPSAAPTTAPSGRGRQEAW</sequence>
<feature type="region of interest" description="Disordered" evidence="1">
    <location>
        <begin position="258"/>
        <end position="278"/>
    </location>
</feature>
<dbReference type="SUPFAM" id="SSF52540">
    <property type="entry name" value="P-loop containing nucleoside triphosphate hydrolases"/>
    <property type="match status" value="1"/>
</dbReference>
<dbReference type="AlphaFoldDB" id="A0AA90HAZ2"/>
<dbReference type="PANTHER" id="PTHR43384">
    <property type="entry name" value="SEPTUM SITE-DETERMINING PROTEIN MIND HOMOLOG, CHLOROPLASTIC-RELATED"/>
    <property type="match status" value="1"/>
</dbReference>
<proteinExistence type="predicted"/>
<dbReference type="GO" id="GO:0016887">
    <property type="term" value="F:ATP hydrolysis activity"/>
    <property type="evidence" value="ECO:0007669"/>
    <property type="project" value="TreeGrafter"/>
</dbReference>
<dbReference type="PROSITE" id="PS51257">
    <property type="entry name" value="PROKAR_LIPOPROTEIN"/>
    <property type="match status" value="1"/>
</dbReference>
<evidence type="ECO:0008006" key="3">
    <source>
        <dbReference type="Google" id="ProtNLM"/>
    </source>
</evidence>
<feature type="compositionally biased region" description="Low complexity" evidence="1">
    <location>
        <begin position="261"/>
        <end position="270"/>
    </location>
</feature>
<dbReference type="GO" id="GO:0009898">
    <property type="term" value="C:cytoplasmic side of plasma membrane"/>
    <property type="evidence" value="ECO:0007669"/>
    <property type="project" value="TreeGrafter"/>
</dbReference>
<reference evidence="2" key="1">
    <citation type="submission" date="2023-05" db="EMBL/GenBank/DDBJ databases">
        <title>Streptantibioticus silvisoli sp. nov., acidotolerant actinomycetes 1 from pine litter.</title>
        <authorList>
            <person name="Swiecimska M."/>
            <person name="Golinska P."/>
            <person name="Sangal V."/>
            <person name="Wachnowicz B."/>
            <person name="Goodfellow M."/>
        </authorList>
    </citation>
    <scope>NUCLEOTIDE SEQUENCE</scope>
    <source>
        <strain evidence="2">SL13</strain>
    </source>
</reference>
<name>A0AA90HAZ2_9ACTN</name>
<dbReference type="GO" id="GO:0051782">
    <property type="term" value="P:negative regulation of cell division"/>
    <property type="evidence" value="ECO:0007669"/>
    <property type="project" value="TreeGrafter"/>
</dbReference>
<comment type="caution">
    <text evidence="2">The sequence shown here is derived from an EMBL/GenBank/DDBJ whole genome shotgun (WGS) entry which is preliminary data.</text>
</comment>
<dbReference type="GO" id="GO:0005829">
    <property type="term" value="C:cytosol"/>
    <property type="evidence" value="ECO:0007669"/>
    <property type="project" value="TreeGrafter"/>
</dbReference>
<dbReference type="RefSeq" id="WP_271312451.1">
    <property type="nucleotide sequence ID" value="NZ_JABXJJ020000059.1"/>
</dbReference>
<dbReference type="InterPro" id="IPR050625">
    <property type="entry name" value="ParA/MinD_ATPase"/>
</dbReference>
<accession>A0AA90HAZ2</accession>
<dbReference type="InterPro" id="IPR027417">
    <property type="entry name" value="P-loop_NTPase"/>
</dbReference>
<organism evidence="2">
    <name type="scientific">Streptantibioticus silvisoli</name>
    <dbReference type="NCBI Taxonomy" id="2705255"/>
    <lineage>
        <taxon>Bacteria</taxon>
        <taxon>Bacillati</taxon>
        <taxon>Actinomycetota</taxon>
        <taxon>Actinomycetes</taxon>
        <taxon>Kitasatosporales</taxon>
        <taxon>Streptomycetaceae</taxon>
        <taxon>Streptantibioticus</taxon>
    </lineage>
</organism>
<dbReference type="GO" id="GO:0005524">
    <property type="term" value="F:ATP binding"/>
    <property type="evidence" value="ECO:0007669"/>
    <property type="project" value="TreeGrafter"/>
</dbReference>
<dbReference type="EMBL" id="JABXJJ020000059">
    <property type="protein sequence ID" value="MDI5974033.1"/>
    <property type="molecule type" value="Genomic_DNA"/>
</dbReference>
<evidence type="ECO:0000256" key="1">
    <source>
        <dbReference type="SAM" id="MobiDB-lite"/>
    </source>
</evidence>
<dbReference type="PANTHER" id="PTHR43384:SF11">
    <property type="entry name" value="SEPTUM SITE DETERMINING PROTEIN"/>
    <property type="match status" value="1"/>
</dbReference>
<gene>
    <name evidence="2" type="ORF">POF50_032610</name>
</gene>
<protein>
    <recommendedName>
        <fullName evidence="3">Chromosome partitioning protein</fullName>
    </recommendedName>
</protein>
<dbReference type="Gene3D" id="3.40.50.300">
    <property type="entry name" value="P-loop containing nucleotide triphosphate hydrolases"/>
    <property type="match status" value="1"/>
</dbReference>
<evidence type="ECO:0000313" key="2">
    <source>
        <dbReference type="EMBL" id="MDI5974033.1"/>
    </source>
</evidence>